<comment type="cofactor">
    <cofactor evidence="20">
        <name>[4Fe-4S] cluster</name>
        <dbReference type="ChEBI" id="CHEBI:49883"/>
    </cofactor>
    <text evidence="20">Binds 1 [4Fe-4S] cluster per subunit.</text>
</comment>
<feature type="domain" description="Nitrite/Sulfite reductase ferredoxin-like" evidence="22">
    <location>
        <begin position="557"/>
        <end position="618"/>
    </location>
</feature>
<dbReference type="GO" id="GO:0020037">
    <property type="term" value="F:heme binding"/>
    <property type="evidence" value="ECO:0007669"/>
    <property type="project" value="InterPro"/>
</dbReference>
<comment type="cofactor">
    <cofactor evidence="17">
        <name>[2Fe-2S] cluster</name>
        <dbReference type="ChEBI" id="CHEBI:190135"/>
    </cofactor>
</comment>
<evidence type="ECO:0000256" key="8">
    <source>
        <dbReference type="ARBA" id="ARBA00022630"/>
    </source>
</evidence>
<feature type="binding site" description="axial binding residue" evidence="20">
    <location>
        <position position="682"/>
    </location>
    <ligand>
        <name>siroheme</name>
        <dbReference type="ChEBI" id="CHEBI:60052"/>
    </ligand>
    <ligandPart>
        <name>Fe</name>
        <dbReference type="ChEBI" id="CHEBI:18248"/>
    </ligandPart>
</feature>
<comment type="cofactor">
    <cofactor evidence="1 19">
        <name>FAD</name>
        <dbReference type="ChEBI" id="CHEBI:57692"/>
    </cofactor>
</comment>
<dbReference type="GO" id="GO:0046872">
    <property type="term" value="F:metal ion binding"/>
    <property type="evidence" value="ECO:0007669"/>
    <property type="project" value="UniProtKB-KW"/>
</dbReference>
<keyword evidence="10 20" id="KW-0479">Metal-binding</keyword>
<feature type="binding site" evidence="20">
    <location>
        <position position="644"/>
    </location>
    <ligand>
        <name>[4Fe-4S] cluster</name>
        <dbReference type="ChEBI" id="CHEBI:49883"/>
    </ligand>
</feature>
<dbReference type="PANTHER" id="PTHR43809">
    <property type="entry name" value="NITRITE REDUCTASE (NADH) LARGE SUBUNIT"/>
    <property type="match status" value="1"/>
</dbReference>
<dbReference type="InterPro" id="IPR045854">
    <property type="entry name" value="NO2/SO3_Rdtase_4Fe4S_sf"/>
</dbReference>
<dbReference type="InterPro" id="IPR052034">
    <property type="entry name" value="NasD-like"/>
</dbReference>
<gene>
    <name evidence="26" type="ORF">O3I_034830</name>
</gene>
<dbReference type="Gene3D" id="3.30.390.30">
    <property type="match status" value="1"/>
</dbReference>
<dbReference type="PIRSF" id="PIRSF037149">
    <property type="entry name" value="NirB"/>
    <property type="match status" value="1"/>
</dbReference>
<dbReference type="Gene3D" id="3.50.50.60">
    <property type="entry name" value="FAD/NAD(P)-binding domain"/>
    <property type="match status" value="2"/>
</dbReference>
<dbReference type="SUPFAM" id="SSF51905">
    <property type="entry name" value="FAD/NAD(P)-binding domain"/>
    <property type="match status" value="2"/>
</dbReference>
<dbReference type="FunFam" id="1.10.10.1100:FF:000002">
    <property type="entry name" value="Nitrite reductase large subunit"/>
    <property type="match status" value="1"/>
</dbReference>
<organism evidence="26 27">
    <name type="scientific">Nocardia brasiliensis (strain ATCC 700358 / HUJEG-1)</name>
    <dbReference type="NCBI Taxonomy" id="1133849"/>
    <lineage>
        <taxon>Bacteria</taxon>
        <taxon>Bacillati</taxon>
        <taxon>Actinomycetota</taxon>
        <taxon>Actinomycetes</taxon>
        <taxon>Mycobacteriales</taxon>
        <taxon>Nocardiaceae</taxon>
        <taxon>Nocardia</taxon>
    </lineage>
</organism>
<dbReference type="SUPFAM" id="SSF56014">
    <property type="entry name" value="Nitrite and sulphite reductase 4Fe-4S domain-like"/>
    <property type="match status" value="1"/>
</dbReference>
<dbReference type="KEGG" id="nbr:O3I_034830"/>
<protein>
    <recommendedName>
        <fullName evidence="5">assimilatory sulfite reductase (ferredoxin)</fullName>
        <ecNumber evidence="5">1.8.7.1</ecNumber>
    </recommendedName>
</protein>
<evidence type="ECO:0000256" key="14">
    <source>
        <dbReference type="ARBA" id="ARBA00023004"/>
    </source>
</evidence>
<evidence type="ECO:0000256" key="7">
    <source>
        <dbReference type="ARBA" id="ARBA00022617"/>
    </source>
</evidence>
<dbReference type="GO" id="GO:0050311">
    <property type="term" value="F:sulfite reductase (ferredoxin) activity"/>
    <property type="evidence" value="ECO:0007669"/>
    <property type="project" value="UniProtKB-EC"/>
</dbReference>
<name>K0EYE9_NOCB7</name>
<dbReference type="NCBIfam" id="NF011565">
    <property type="entry name" value="PRK14989.1"/>
    <property type="match status" value="1"/>
</dbReference>
<dbReference type="InterPro" id="IPR041854">
    <property type="entry name" value="BFD-like_2Fe2S-bd_dom_sf"/>
</dbReference>
<reference evidence="26 27" key="1">
    <citation type="journal article" date="2012" name="J. Bacteriol.">
        <title>Complete genome sequence of Nocardia brasiliensis HUJEG-1.</title>
        <authorList>
            <person name="Vera-Cabrera L."/>
            <person name="Ortiz-Lopez R."/>
            <person name="Elizondo-Gonzalez R."/>
            <person name="Perez-Maya A.A."/>
            <person name="Ocampo-Candiani J."/>
        </authorList>
    </citation>
    <scope>NUCLEOTIDE SEQUENCE [LARGE SCALE GENOMIC DNA]</scope>
    <source>
        <strain evidence="27">ATCC 700358</strain>
    </source>
</reference>
<evidence type="ECO:0000256" key="9">
    <source>
        <dbReference type="ARBA" id="ARBA00022714"/>
    </source>
</evidence>
<dbReference type="Pfam" id="PF18267">
    <property type="entry name" value="Rubredoxin_C"/>
    <property type="match status" value="1"/>
</dbReference>
<evidence type="ECO:0000259" key="22">
    <source>
        <dbReference type="Pfam" id="PF03460"/>
    </source>
</evidence>
<dbReference type="InterPro" id="IPR016156">
    <property type="entry name" value="FAD/NAD-linked_Rdtase_dimer_sf"/>
</dbReference>
<keyword evidence="15 20" id="KW-0411">Iron-sulfur</keyword>
<keyword evidence="11" id="KW-0883">Thioether bond</keyword>
<comment type="similarity">
    <text evidence="4">Belongs to the nitrite and sulfite reductase 4Fe-4S domain family.</text>
</comment>
<accession>K0EYE9</accession>
<evidence type="ECO:0000256" key="1">
    <source>
        <dbReference type="ARBA" id="ARBA00001974"/>
    </source>
</evidence>
<keyword evidence="12 19" id="KW-0274">FAD</keyword>
<dbReference type="Pfam" id="PF04324">
    <property type="entry name" value="Fer2_BFD"/>
    <property type="match status" value="1"/>
</dbReference>
<dbReference type="InterPro" id="IPR017121">
    <property type="entry name" value="Nitrite_Rdtase_lsu"/>
</dbReference>
<feature type="domain" description="Nitrite/sulphite reductase 4Fe-4S" evidence="21">
    <location>
        <begin position="629"/>
        <end position="752"/>
    </location>
</feature>
<evidence type="ECO:0000259" key="21">
    <source>
        <dbReference type="Pfam" id="PF01077"/>
    </source>
</evidence>
<evidence type="ECO:0000259" key="23">
    <source>
        <dbReference type="Pfam" id="PF04324"/>
    </source>
</evidence>
<comment type="cofactor">
    <cofactor evidence="20">
        <name>siroheme</name>
        <dbReference type="ChEBI" id="CHEBI:60052"/>
    </cofactor>
    <text evidence="20">Binds 1 siroheme per subunit.</text>
</comment>
<keyword evidence="8 19" id="KW-0285">Flavoprotein</keyword>
<dbReference type="InterPro" id="IPR041575">
    <property type="entry name" value="Rubredoxin_C"/>
</dbReference>
<evidence type="ECO:0000256" key="18">
    <source>
        <dbReference type="ARBA" id="ARBA00049518"/>
    </source>
</evidence>
<evidence type="ECO:0000313" key="27">
    <source>
        <dbReference type="Proteomes" id="UP000006304"/>
    </source>
</evidence>
<feature type="binding site" evidence="20">
    <location>
        <position position="682"/>
    </location>
    <ligand>
        <name>[4Fe-4S] cluster</name>
        <dbReference type="ChEBI" id="CHEBI:49883"/>
    </ligand>
</feature>
<dbReference type="PRINTS" id="PR00368">
    <property type="entry name" value="FADPNR"/>
</dbReference>
<dbReference type="Pfam" id="PF07992">
    <property type="entry name" value="Pyr_redox_2"/>
    <property type="match status" value="1"/>
</dbReference>
<dbReference type="InterPro" id="IPR036136">
    <property type="entry name" value="Nit/Sulf_reduc_fer-like_dom_sf"/>
</dbReference>
<evidence type="ECO:0000256" key="19">
    <source>
        <dbReference type="PIRNR" id="PIRNR037149"/>
    </source>
</evidence>
<dbReference type="GO" id="GO:0042128">
    <property type="term" value="P:nitrate assimilation"/>
    <property type="evidence" value="ECO:0007669"/>
    <property type="project" value="UniProtKB-UniRule"/>
</dbReference>
<dbReference type="Pfam" id="PF03460">
    <property type="entry name" value="NIR_SIR_ferr"/>
    <property type="match status" value="1"/>
</dbReference>
<feature type="domain" description="NADH-rubredoxin oxidoreductase C-terminal" evidence="25">
    <location>
        <begin position="328"/>
        <end position="394"/>
    </location>
</feature>
<dbReference type="GO" id="GO:0098809">
    <property type="term" value="F:nitrite reductase activity"/>
    <property type="evidence" value="ECO:0007669"/>
    <property type="project" value="InterPro"/>
</dbReference>
<dbReference type="UniPathway" id="UPA00653"/>
<dbReference type="InterPro" id="IPR012744">
    <property type="entry name" value="Nitri_red_NirB"/>
</dbReference>
<dbReference type="Proteomes" id="UP000006304">
    <property type="component" value="Chromosome"/>
</dbReference>
<dbReference type="AlphaFoldDB" id="K0EYE9"/>
<keyword evidence="6 20" id="KW-0004">4Fe-4S</keyword>
<evidence type="ECO:0000256" key="15">
    <source>
        <dbReference type="ARBA" id="ARBA00023014"/>
    </source>
</evidence>
<dbReference type="InterPro" id="IPR036188">
    <property type="entry name" value="FAD/NAD-bd_sf"/>
</dbReference>
<sequence length="844" mass="89237">MNHPFEPSTRKTAVVVGHGMVGHRFVEALRARDEAGQWQVVVLSEERLPAYDRVGLSSYVGRWDAAELALPGNEYAGDALVELRLGQRAESIDRDARKVTTSTGETLSYDALVLATGSYPFVPPVPGHDLPECFVYRTLDDLDGIRAAAEAAGPGAVGVVVGGGLLGLEAANALRLLGLTPHVIEYNDRLMPAQIDEGGGAILERLVTDLGLAVHTGVGTSSIEAADQGVRVTLSDESVIEAALVVFSAGVRPQDQIARDSGLEVGPRGGIITDLGLQTSDPNIWAVGECAAVEGTCYGLVAPGYTTAEIVADRLLGGAGEFPGADMSTKLKLLGVDVASFGDAHGTTEGALSVVLHDAAKGTYAKLVVSDDAQILLGGILVGDATAYASLRPLVGRPLPAEPAALISPAGAELSADALPDDAQICSCNNVSKGDICGAIAEGACDIAGVKKCTSAGTSCGGCVPMIKKLLEQSGVEMSKALCEHFEQSRSELFQIVQVTGIRTFSGLITKYGKGSGCDICKPTVASILASTSSEHILEGEQAGLQDTNDHFLANLQKNGTYSVVPRMPGGEVTADQLITIGQIAKDFDLYVKVTGGQRIDLFGARVEQLPLIWQRLVDAGMESGHAYGKSLRTVKSCVGSTWCRYGQQDSVGMAVLLEKRYRGLRSPHKLKLGVSGCARECAEARGKDVGVIATENGWNLYVGGNGGLTPKHAVLLAGELDDETLIKYIDRYLMFYVRTADRLQRTAPWQEALEGGIDYVKQVVCEDSLGIADELEATMAQHIDGYRDEWAAVLEDEEKLSRFVSFVNAPDEADPTISFDESGERKVPVLLGMPDIPVATRGK</sequence>
<dbReference type="InterPro" id="IPR006066">
    <property type="entry name" value="NO2/SO3_Rdtase_FeS/sirohaem_BS"/>
</dbReference>
<evidence type="ECO:0000256" key="4">
    <source>
        <dbReference type="ARBA" id="ARBA00010429"/>
    </source>
</evidence>
<dbReference type="GO" id="GO:0050661">
    <property type="term" value="F:NADP binding"/>
    <property type="evidence" value="ECO:0007669"/>
    <property type="project" value="UniProtKB-UniRule"/>
</dbReference>
<keyword evidence="13" id="KW-0560">Oxidoreductase</keyword>
<evidence type="ECO:0000313" key="26">
    <source>
        <dbReference type="EMBL" id="AFU04913.1"/>
    </source>
</evidence>
<evidence type="ECO:0000256" key="2">
    <source>
        <dbReference type="ARBA" id="ARBA00003247"/>
    </source>
</evidence>
<dbReference type="InterPro" id="IPR007419">
    <property type="entry name" value="BFD-like_2Fe2S-bd_dom"/>
</dbReference>
<evidence type="ECO:0000256" key="11">
    <source>
        <dbReference type="ARBA" id="ARBA00022784"/>
    </source>
</evidence>
<dbReference type="PANTHER" id="PTHR43809:SF1">
    <property type="entry name" value="NITRITE REDUCTASE (NADH) LARGE SUBUNIT"/>
    <property type="match status" value="1"/>
</dbReference>
<evidence type="ECO:0000256" key="13">
    <source>
        <dbReference type="ARBA" id="ARBA00023002"/>
    </source>
</evidence>
<evidence type="ECO:0000256" key="6">
    <source>
        <dbReference type="ARBA" id="ARBA00022485"/>
    </source>
</evidence>
<feature type="binding site" evidence="20">
    <location>
        <position position="678"/>
    </location>
    <ligand>
        <name>[4Fe-4S] cluster</name>
        <dbReference type="ChEBI" id="CHEBI:49883"/>
    </ligand>
</feature>
<feature type="domain" description="BFD-like [2Fe-2S]-binding" evidence="23">
    <location>
        <begin position="425"/>
        <end position="472"/>
    </location>
</feature>
<feature type="domain" description="FAD/NAD(P)-binding" evidence="24">
    <location>
        <begin position="13"/>
        <end position="291"/>
    </location>
</feature>
<feature type="binding site" evidence="20">
    <location>
        <position position="638"/>
    </location>
    <ligand>
        <name>[4Fe-4S] cluster</name>
        <dbReference type="ChEBI" id="CHEBI:49883"/>
    </ligand>
</feature>
<evidence type="ECO:0000256" key="10">
    <source>
        <dbReference type="ARBA" id="ARBA00022723"/>
    </source>
</evidence>
<dbReference type="EC" id="1.8.7.1" evidence="5"/>
<comment type="function">
    <text evidence="2">Catalyzes the reduction of sulfite to sulfide, a step in the biosynthesis of sulfur-containing amino acids and cofactors.</text>
</comment>
<evidence type="ECO:0000256" key="17">
    <source>
        <dbReference type="ARBA" id="ARBA00034078"/>
    </source>
</evidence>
<evidence type="ECO:0000256" key="16">
    <source>
        <dbReference type="ARBA" id="ARBA00023063"/>
    </source>
</evidence>
<dbReference type="PRINTS" id="PR00397">
    <property type="entry name" value="SIROHAEM"/>
</dbReference>
<dbReference type="NCBIfam" id="TIGR02374">
    <property type="entry name" value="nitri_red_nirB"/>
    <property type="match status" value="1"/>
</dbReference>
<dbReference type="CDD" id="cd19943">
    <property type="entry name" value="NirB_Fer2_BFD-like_1"/>
    <property type="match status" value="1"/>
</dbReference>
<dbReference type="STRING" id="1133849.O3I_034830"/>
<dbReference type="FunFam" id="3.30.413.10:FF:000007">
    <property type="entry name" value="Nitrite reductase [NAD(P)H] large subunit"/>
    <property type="match status" value="1"/>
</dbReference>
<keyword evidence="27" id="KW-1185">Reference proteome</keyword>
<keyword evidence="7 20" id="KW-0349">Heme</keyword>
<comment type="pathway">
    <text evidence="3">Nitrogen metabolism; nitrate reduction (assimilation).</text>
</comment>
<dbReference type="SUPFAM" id="SSF55124">
    <property type="entry name" value="Nitrite/Sulfite reductase N-terminal domain-like"/>
    <property type="match status" value="1"/>
</dbReference>
<dbReference type="HOGENOM" id="CLU_003291_0_0_11"/>
<dbReference type="Gene3D" id="1.10.10.1100">
    <property type="entry name" value="BFD-like [2Fe-2S]-binding domain"/>
    <property type="match status" value="1"/>
</dbReference>
<dbReference type="InterPro" id="IPR006067">
    <property type="entry name" value="NO2/SO3_Rdtase_4Fe4S_dom"/>
</dbReference>
<dbReference type="PROSITE" id="PS00365">
    <property type="entry name" value="NIR_SIR"/>
    <property type="match status" value="1"/>
</dbReference>
<dbReference type="Pfam" id="PF01077">
    <property type="entry name" value="NIR_SIR"/>
    <property type="match status" value="1"/>
</dbReference>
<dbReference type="InterPro" id="IPR005117">
    <property type="entry name" value="NiRdtase/SiRdtase_haem-b_fer"/>
</dbReference>
<dbReference type="Gene3D" id="3.30.413.10">
    <property type="entry name" value="Sulfite Reductase Hemoprotein, domain 1"/>
    <property type="match status" value="1"/>
</dbReference>
<dbReference type="eggNOG" id="COG1251">
    <property type="taxonomic scope" value="Bacteria"/>
</dbReference>
<evidence type="ECO:0000256" key="20">
    <source>
        <dbReference type="PIRSR" id="PIRSR037149-1"/>
    </source>
</evidence>
<evidence type="ECO:0000259" key="25">
    <source>
        <dbReference type="Pfam" id="PF18267"/>
    </source>
</evidence>
<evidence type="ECO:0000256" key="5">
    <source>
        <dbReference type="ARBA" id="ARBA00012353"/>
    </source>
</evidence>
<proteinExistence type="inferred from homology"/>
<dbReference type="RefSeq" id="WP_014987764.1">
    <property type="nucleotide sequence ID" value="NC_018681.1"/>
</dbReference>
<evidence type="ECO:0000259" key="24">
    <source>
        <dbReference type="Pfam" id="PF07992"/>
    </source>
</evidence>
<dbReference type="InterPro" id="IPR023753">
    <property type="entry name" value="FAD/NAD-binding_dom"/>
</dbReference>
<dbReference type="GO" id="GO:0051537">
    <property type="term" value="F:2 iron, 2 sulfur cluster binding"/>
    <property type="evidence" value="ECO:0007669"/>
    <property type="project" value="UniProtKB-KW"/>
</dbReference>
<keyword evidence="9" id="KW-0001">2Fe-2S</keyword>
<dbReference type="CDD" id="cd19944">
    <property type="entry name" value="NirB_Fer2_BFD-like_2"/>
    <property type="match status" value="1"/>
</dbReference>
<dbReference type="GO" id="GO:0015980">
    <property type="term" value="P:energy derivation by oxidation of organic compounds"/>
    <property type="evidence" value="ECO:0007669"/>
    <property type="project" value="UniProtKB-ARBA"/>
</dbReference>
<dbReference type="GO" id="GO:0050660">
    <property type="term" value="F:flavin adenine dinucleotide binding"/>
    <property type="evidence" value="ECO:0007669"/>
    <property type="project" value="UniProtKB-UniRule"/>
</dbReference>
<keyword evidence="14 20" id="KW-0408">Iron</keyword>
<comment type="catalytic activity">
    <reaction evidence="18">
        <text>hydrogen sulfide + 6 oxidized [2Fe-2S]-[ferredoxin] + 3 H2O = sulfite + 6 reduced [2Fe-2S]-[ferredoxin] + 7 H(+)</text>
        <dbReference type="Rhea" id="RHEA:23132"/>
        <dbReference type="Rhea" id="RHEA-COMP:10000"/>
        <dbReference type="Rhea" id="RHEA-COMP:10001"/>
        <dbReference type="ChEBI" id="CHEBI:15377"/>
        <dbReference type="ChEBI" id="CHEBI:15378"/>
        <dbReference type="ChEBI" id="CHEBI:17359"/>
        <dbReference type="ChEBI" id="CHEBI:29919"/>
        <dbReference type="ChEBI" id="CHEBI:33737"/>
        <dbReference type="ChEBI" id="CHEBI:33738"/>
        <dbReference type="EC" id="1.8.7.1"/>
    </reaction>
</comment>
<evidence type="ECO:0000256" key="12">
    <source>
        <dbReference type="ARBA" id="ARBA00022827"/>
    </source>
</evidence>
<dbReference type="GO" id="GO:0051539">
    <property type="term" value="F:4 iron, 4 sulfur cluster binding"/>
    <property type="evidence" value="ECO:0007669"/>
    <property type="project" value="UniProtKB-KW"/>
</dbReference>
<evidence type="ECO:0000256" key="3">
    <source>
        <dbReference type="ARBA" id="ARBA00005096"/>
    </source>
</evidence>
<dbReference type="EMBL" id="CP003876">
    <property type="protein sequence ID" value="AFU04913.1"/>
    <property type="molecule type" value="Genomic_DNA"/>
</dbReference>
<keyword evidence="16 19" id="KW-0534">Nitrate assimilation</keyword>